<dbReference type="AlphaFoldDB" id="A0A9D2KIY5"/>
<evidence type="ECO:0000313" key="5">
    <source>
        <dbReference type="Proteomes" id="UP000824223"/>
    </source>
</evidence>
<evidence type="ECO:0000256" key="1">
    <source>
        <dbReference type="ARBA" id="ARBA00022679"/>
    </source>
</evidence>
<dbReference type="InterPro" id="IPR000182">
    <property type="entry name" value="GNAT_dom"/>
</dbReference>
<protein>
    <submittedName>
        <fullName evidence="4">GNAT family N-acetyltransferase</fullName>
        <ecNumber evidence="4">2.3.1.-</ecNumber>
    </submittedName>
</protein>
<dbReference type="Proteomes" id="UP000824223">
    <property type="component" value="Unassembled WGS sequence"/>
</dbReference>
<comment type="caution">
    <text evidence="4">The sequence shown here is derived from an EMBL/GenBank/DDBJ whole genome shotgun (WGS) entry which is preliminary data.</text>
</comment>
<dbReference type="PROSITE" id="PS51186">
    <property type="entry name" value="GNAT"/>
    <property type="match status" value="1"/>
</dbReference>
<dbReference type="InterPro" id="IPR016181">
    <property type="entry name" value="Acyl_CoA_acyltransferase"/>
</dbReference>
<sequence length="166" mass="19369">MIRKVEKSDMKEVADIWLESNIEVHGFISADYWINQFSMVKELLESSEIYVYDDKNLDRDNLSGEERIISGFIGMNENHVEGIFVKGAERSKGIGRALINYVKAVKGRLILNVYQKNERALMFYLREGFKVLEEQTDHATGEKELLMAWDKDTGTAYDDEWYNNKR</sequence>
<evidence type="ECO:0000259" key="3">
    <source>
        <dbReference type="PROSITE" id="PS51186"/>
    </source>
</evidence>
<dbReference type="SUPFAM" id="SSF55729">
    <property type="entry name" value="Acyl-CoA N-acyltransferases (Nat)"/>
    <property type="match status" value="1"/>
</dbReference>
<organism evidence="4 5">
    <name type="scientific">Candidatus Mediterraneibacter pullicola</name>
    <dbReference type="NCBI Taxonomy" id="2838682"/>
    <lineage>
        <taxon>Bacteria</taxon>
        <taxon>Bacillati</taxon>
        <taxon>Bacillota</taxon>
        <taxon>Clostridia</taxon>
        <taxon>Lachnospirales</taxon>
        <taxon>Lachnospiraceae</taxon>
        <taxon>Mediterraneibacter</taxon>
    </lineage>
</organism>
<dbReference type="Gene3D" id="3.40.630.30">
    <property type="match status" value="1"/>
</dbReference>
<dbReference type="Pfam" id="PF13508">
    <property type="entry name" value="Acetyltransf_7"/>
    <property type="match status" value="1"/>
</dbReference>
<proteinExistence type="predicted"/>
<dbReference type="EC" id="2.3.1.-" evidence="4"/>
<reference evidence="4" key="2">
    <citation type="submission" date="2021-04" db="EMBL/GenBank/DDBJ databases">
        <authorList>
            <person name="Gilroy R."/>
        </authorList>
    </citation>
    <scope>NUCLEOTIDE SEQUENCE</scope>
    <source>
        <strain evidence="4">ChiSjej2B20-11307</strain>
    </source>
</reference>
<feature type="domain" description="N-acetyltransferase" evidence="3">
    <location>
        <begin position="1"/>
        <end position="152"/>
    </location>
</feature>
<keyword evidence="1 4" id="KW-0808">Transferase</keyword>
<reference evidence="4" key="1">
    <citation type="journal article" date="2021" name="PeerJ">
        <title>Extensive microbial diversity within the chicken gut microbiome revealed by metagenomics and culture.</title>
        <authorList>
            <person name="Gilroy R."/>
            <person name="Ravi A."/>
            <person name="Getino M."/>
            <person name="Pursley I."/>
            <person name="Horton D.L."/>
            <person name="Alikhan N.F."/>
            <person name="Baker D."/>
            <person name="Gharbi K."/>
            <person name="Hall N."/>
            <person name="Watson M."/>
            <person name="Adriaenssens E.M."/>
            <person name="Foster-Nyarko E."/>
            <person name="Jarju S."/>
            <person name="Secka A."/>
            <person name="Antonio M."/>
            <person name="Oren A."/>
            <person name="Chaudhuri R.R."/>
            <person name="La Ragione R."/>
            <person name="Hildebrand F."/>
            <person name="Pallen M.J."/>
        </authorList>
    </citation>
    <scope>NUCLEOTIDE SEQUENCE</scope>
    <source>
        <strain evidence="4">ChiSjej2B20-11307</strain>
    </source>
</reference>
<dbReference type="EMBL" id="DXAK01000012">
    <property type="protein sequence ID" value="HJA06031.1"/>
    <property type="molecule type" value="Genomic_DNA"/>
</dbReference>
<evidence type="ECO:0000256" key="2">
    <source>
        <dbReference type="ARBA" id="ARBA00023315"/>
    </source>
</evidence>
<dbReference type="PANTHER" id="PTHR43800:SF1">
    <property type="entry name" value="PEPTIDYL-LYSINE N-ACETYLTRANSFERASE YJAB"/>
    <property type="match status" value="1"/>
</dbReference>
<keyword evidence="2 4" id="KW-0012">Acyltransferase</keyword>
<evidence type="ECO:0000313" key="4">
    <source>
        <dbReference type="EMBL" id="HJA06031.1"/>
    </source>
</evidence>
<dbReference type="GO" id="GO:0016747">
    <property type="term" value="F:acyltransferase activity, transferring groups other than amino-acyl groups"/>
    <property type="evidence" value="ECO:0007669"/>
    <property type="project" value="InterPro"/>
</dbReference>
<gene>
    <name evidence="4" type="ORF">H9798_02615</name>
</gene>
<accession>A0A9D2KIY5</accession>
<name>A0A9D2KIY5_9FIRM</name>
<dbReference type="PANTHER" id="PTHR43800">
    <property type="entry name" value="PEPTIDYL-LYSINE N-ACETYLTRANSFERASE YJAB"/>
    <property type="match status" value="1"/>
</dbReference>